<keyword evidence="2 5" id="KW-0808">Transferase</keyword>
<feature type="domain" description="Glycosyl transferase family 1" evidence="3">
    <location>
        <begin position="181"/>
        <end position="299"/>
    </location>
</feature>
<dbReference type="AlphaFoldDB" id="A0A087D7W8"/>
<evidence type="ECO:0000313" key="5">
    <source>
        <dbReference type="EMBL" id="KFI91618.1"/>
    </source>
</evidence>
<accession>A0A087D7W8</accession>
<dbReference type="STRING" id="1437607.BISA_2283"/>
<feature type="domain" description="Glycosyltransferase subfamily 4-like N-terminal" evidence="4">
    <location>
        <begin position="17"/>
        <end position="172"/>
    </location>
</feature>
<dbReference type="EC" id="2.4.1.57" evidence="5"/>
<dbReference type="Pfam" id="PF00534">
    <property type="entry name" value="Glycos_transf_1"/>
    <property type="match status" value="1"/>
</dbReference>
<dbReference type="InterPro" id="IPR001296">
    <property type="entry name" value="Glyco_trans_1"/>
</dbReference>
<sequence length="371" mass="42659">MNDPIQILQVVPNMNSGGIENYIMNMLRSIDRERFHFDFLEHHMSESYFDNEIQSYGCHIYRLPVLDDKNIFKYHQGLKNLFSEHKFDIVHGQAASLAVFYLGAAKRAKVPVRIIHSHGTSFLKTPKGVAKRIMFQEAKRYANVRLACSTEAGRFLFGNEQFSIAKNAIDTKRFAYDNTLREKTRRRLGVEQDSFLIGHIGRFNLQKNHEYLIRIYLELQKINPHSKLLMVGEGETKESIKKLVDEYGISKNVIFESVTGNPQEYYNAMDAFVMPSLYEGLPLAGIEAQCAGLPCFMADSITRETSVSNLIQYIPLDKGPGYWAKQISQCLKKSRYGYDSIVRKSGYDYHDNTLIMEQLYSDLLIKNTGQE</sequence>
<dbReference type="InterPro" id="IPR028098">
    <property type="entry name" value="Glyco_trans_4-like_N"/>
</dbReference>
<protein>
    <submittedName>
        <fullName evidence="5">Glycosyltransferase</fullName>
        <ecNumber evidence="5">2.4.1.57</ecNumber>
    </submittedName>
</protein>
<dbReference type="Pfam" id="PF13439">
    <property type="entry name" value="Glyco_transf_4"/>
    <property type="match status" value="1"/>
</dbReference>
<dbReference type="PANTHER" id="PTHR45947:SF3">
    <property type="entry name" value="SULFOQUINOVOSYL TRANSFERASE SQD2"/>
    <property type="match status" value="1"/>
</dbReference>
<gene>
    <name evidence="5" type="ORF">BISA_2283</name>
</gene>
<reference evidence="5 6" key="1">
    <citation type="submission" date="2014-03" db="EMBL/GenBank/DDBJ databases">
        <title>Genomics of Bifidobacteria.</title>
        <authorList>
            <person name="Ventura M."/>
            <person name="Milani C."/>
            <person name="Lugli G.A."/>
        </authorList>
    </citation>
    <scope>NUCLEOTIDE SEQUENCE [LARGE SCALE GENOMIC DNA]</scope>
    <source>
        <strain evidence="5 6">DSM 23967</strain>
    </source>
</reference>
<evidence type="ECO:0000313" key="6">
    <source>
        <dbReference type="Proteomes" id="UP000029066"/>
    </source>
</evidence>
<keyword evidence="1 5" id="KW-0328">Glycosyltransferase</keyword>
<dbReference type="GO" id="GO:0016757">
    <property type="term" value="F:glycosyltransferase activity"/>
    <property type="evidence" value="ECO:0007669"/>
    <property type="project" value="UniProtKB-KW"/>
</dbReference>
<evidence type="ECO:0000256" key="1">
    <source>
        <dbReference type="ARBA" id="ARBA00022676"/>
    </source>
</evidence>
<dbReference type="InterPro" id="IPR050194">
    <property type="entry name" value="Glycosyltransferase_grp1"/>
</dbReference>
<evidence type="ECO:0000259" key="3">
    <source>
        <dbReference type="Pfam" id="PF00534"/>
    </source>
</evidence>
<dbReference type="Proteomes" id="UP000029066">
    <property type="component" value="Unassembled WGS sequence"/>
</dbReference>
<organism evidence="5 6">
    <name type="scientific">Bifidobacterium saguini DSM 23967</name>
    <dbReference type="NCBI Taxonomy" id="1437607"/>
    <lineage>
        <taxon>Bacteria</taxon>
        <taxon>Bacillati</taxon>
        <taxon>Actinomycetota</taxon>
        <taxon>Actinomycetes</taxon>
        <taxon>Bifidobacteriales</taxon>
        <taxon>Bifidobacteriaceae</taxon>
        <taxon>Bifidobacterium</taxon>
    </lineage>
</organism>
<evidence type="ECO:0000259" key="4">
    <source>
        <dbReference type="Pfam" id="PF13439"/>
    </source>
</evidence>
<dbReference type="PANTHER" id="PTHR45947">
    <property type="entry name" value="SULFOQUINOVOSYL TRANSFERASE SQD2"/>
    <property type="match status" value="1"/>
</dbReference>
<dbReference type="SUPFAM" id="SSF53756">
    <property type="entry name" value="UDP-Glycosyltransferase/glycogen phosphorylase"/>
    <property type="match status" value="1"/>
</dbReference>
<proteinExistence type="predicted"/>
<evidence type="ECO:0000256" key="2">
    <source>
        <dbReference type="ARBA" id="ARBA00022679"/>
    </source>
</evidence>
<name>A0A087D7W8_9BIFI</name>
<dbReference type="CDD" id="cd03812">
    <property type="entry name" value="GT4_CapH-like"/>
    <property type="match status" value="1"/>
</dbReference>
<dbReference type="OrthoDB" id="9790710at2"/>
<comment type="caution">
    <text evidence="5">The sequence shown here is derived from an EMBL/GenBank/DDBJ whole genome shotgun (WGS) entry which is preliminary data.</text>
</comment>
<dbReference type="GO" id="GO:1901137">
    <property type="term" value="P:carbohydrate derivative biosynthetic process"/>
    <property type="evidence" value="ECO:0007669"/>
    <property type="project" value="UniProtKB-ARBA"/>
</dbReference>
<dbReference type="RefSeq" id="WP_051917483.1">
    <property type="nucleotide sequence ID" value="NZ_JDUT01000016.1"/>
</dbReference>
<dbReference type="EMBL" id="JGZN01000014">
    <property type="protein sequence ID" value="KFI91618.1"/>
    <property type="molecule type" value="Genomic_DNA"/>
</dbReference>
<dbReference type="Gene3D" id="3.40.50.2000">
    <property type="entry name" value="Glycogen Phosphorylase B"/>
    <property type="match status" value="2"/>
</dbReference>